<feature type="domain" description="WYL" evidence="2">
    <location>
        <begin position="138"/>
        <end position="204"/>
    </location>
</feature>
<dbReference type="SUPFAM" id="SSF46785">
    <property type="entry name" value="Winged helix' DNA-binding domain"/>
    <property type="match status" value="1"/>
</dbReference>
<dbReference type="RefSeq" id="WP_182163300.1">
    <property type="nucleotide sequence ID" value="NZ_JACFXV010000043.1"/>
</dbReference>
<organism evidence="3 4">
    <name type="scientific">Stappia albiluteola</name>
    <dbReference type="NCBI Taxonomy" id="2758565"/>
    <lineage>
        <taxon>Bacteria</taxon>
        <taxon>Pseudomonadati</taxon>
        <taxon>Pseudomonadota</taxon>
        <taxon>Alphaproteobacteria</taxon>
        <taxon>Hyphomicrobiales</taxon>
        <taxon>Stappiaceae</taxon>
        <taxon>Stappia</taxon>
    </lineage>
</organism>
<gene>
    <name evidence="3" type="ORF">H2509_06045</name>
</gene>
<evidence type="ECO:0000313" key="4">
    <source>
        <dbReference type="Proteomes" id="UP000541109"/>
    </source>
</evidence>
<dbReference type="InterPro" id="IPR026881">
    <property type="entry name" value="WYL_dom"/>
</dbReference>
<dbReference type="InterPro" id="IPR036388">
    <property type="entry name" value="WH-like_DNA-bd_sf"/>
</dbReference>
<reference evidence="3 4" key="1">
    <citation type="submission" date="2020-07" db="EMBL/GenBank/DDBJ databases">
        <title>Stappia sp., F7233, whole genome shotgun sequencing project.</title>
        <authorList>
            <person name="Jiang S."/>
            <person name="Liu Z.W."/>
            <person name="Du Z.J."/>
        </authorList>
    </citation>
    <scope>NUCLEOTIDE SEQUENCE [LARGE SCALE GENOMIC DNA]</scope>
    <source>
        <strain evidence="3 4">F7233</strain>
    </source>
</reference>
<proteinExistence type="predicted"/>
<dbReference type="Proteomes" id="UP000541109">
    <property type="component" value="Unassembled WGS sequence"/>
</dbReference>
<accession>A0A839ABZ4</accession>
<evidence type="ECO:0000259" key="1">
    <source>
        <dbReference type="Pfam" id="PF08279"/>
    </source>
</evidence>
<feature type="domain" description="Helix-turn-helix type 11" evidence="1">
    <location>
        <begin position="6"/>
        <end position="59"/>
    </location>
</feature>
<dbReference type="InterPro" id="IPR051534">
    <property type="entry name" value="CBASS_pafABC_assoc_protein"/>
</dbReference>
<dbReference type="Gene3D" id="1.10.10.10">
    <property type="entry name" value="Winged helix-like DNA-binding domain superfamily/Winged helix DNA-binding domain"/>
    <property type="match status" value="1"/>
</dbReference>
<protein>
    <submittedName>
        <fullName evidence="3">YafY family transcriptional regulator</fullName>
    </submittedName>
</protein>
<name>A0A839ABZ4_9HYPH</name>
<dbReference type="EMBL" id="JACFXV010000043">
    <property type="protein sequence ID" value="MBA5776686.1"/>
    <property type="molecule type" value="Genomic_DNA"/>
</dbReference>
<dbReference type="PANTHER" id="PTHR34580">
    <property type="match status" value="1"/>
</dbReference>
<evidence type="ECO:0000313" key="3">
    <source>
        <dbReference type="EMBL" id="MBA5776686.1"/>
    </source>
</evidence>
<dbReference type="Pfam" id="PF13280">
    <property type="entry name" value="WYL"/>
    <property type="match status" value="1"/>
</dbReference>
<sequence length="242" mass="27311">MRRADRLLQIIQILRRERAPVSGGAIAGELEVSLRTVYRDMVALEASGVPIRGEAGVGYVLEAGFDLPPLMFSTDELEAVMLGLRMVEGRGDAVLSRAARDTVAKIAAVLPGSLKDEFIEVPLFAPVYEPFPREHIELPELRAALRAGQVVEITYQVPGRPAERRSIWPCVLGFFQQSRVLGAWCELRQDFRNFRTDRILDMTVTERMIPKPRRQLFAEWRRHQQAEMERCEAEQAIVGGQA</sequence>
<comment type="caution">
    <text evidence="3">The sequence shown here is derived from an EMBL/GenBank/DDBJ whole genome shotgun (WGS) entry which is preliminary data.</text>
</comment>
<dbReference type="InterPro" id="IPR013196">
    <property type="entry name" value="HTH_11"/>
</dbReference>
<keyword evidence="4" id="KW-1185">Reference proteome</keyword>
<dbReference type="Pfam" id="PF08279">
    <property type="entry name" value="HTH_11"/>
    <property type="match status" value="1"/>
</dbReference>
<evidence type="ECO:0000259" key="2">
    <source>
        <dbReference type="Pfam" id="PF13280"/>
    </source>
</evidence>
<dbReference type="PANTHER" id="PTHR34580:SF3">
    <property type="entry name" value="PROTEIN PAFB"/>
    <property type="match status" value="1"/>
</dbReference>
<dbReference type="PROSITE" id="PS52050">
    <property type="entry name" value="WYL"/>
    <property type="match status" value="1"/>
</dbReference>
<dbReference type="InterPro" id="IPR036390">
    <property type="entry name" value="WH_DNA-bd_sf"/>
</dbReference>
<dbReference type="AlphaFoldDB" id="A0A839ABZ4"/>